<dbReference type="Proteomes" id="UP000029999">
    <property type="component" value="Unassembled WGS sequence"/>
</dbReference>
<accession>A0A0A0BCH1</accession>
<dbReference type="EMBL" id="JRQD01000005">
    <property type="protein sequence ID" value="KGM06243.1"/>
    <property type="molecule type" value="Genomic_DNA"/>
</dbReference>
<name>A0A0A0BCH1_9GAMM</name>
<proteinExistence type="predicted"/>
<dbReference type="AlphaFoldDB" id="A0A0A0BCH1"/>
<evidence type="ECO:0000313" key="1">
    <source>
        <dbReference type="EMBL" id="KGM06243.1"/>
    </source>
</evidence>
<evidence type="ECO:0000313" key="2">
    <source>
        <dbReference type="Proteomes" id="UP000029999"/>
    </source>
</evidence>
<sequence>MHGKSSFSTPDHNNSALKHLKHCQAYGGFNDIAFELVLPRELERYSDSPVFLSAYLHSHSHYYGDA</sequence>
<protein>
    <submittedName>
        <fullName evidence="1">Uncharacterized protein</fullName>
    </submittedName>
</protein>
<organism evidence="1 2">
    <name type="scientific">Methylophaga thiooxydans</name>
    <dbReference type="NCBI Taxonomy" id="392484"/>
    <lineage>
        <taxon>Bacteria</taxon>
        <taxon>Pseudomonadati</taxon>
        <taxon>Pseudomonadota</taxon>
        <taxon>Gammaproteobacteria</taxon>
        <taxon>Thiotrichales</taxon>
        <taxon>Piscirickettsiaceae</taxon>
        <taxon>Methylophaga</taxon>
    </lineage>
</organism>
<reference evidence="1 2" key="1">
    <citation type="submission" date="2014-09" db="EMBL/GenBank/DDBJ databases">
        <authorList>
            <person name="Grob C."/>
            <person name="Taubert M."/>
            <person name="Howat A.M."/>
            <person name="Burns O.J."/>
            <person name="Dixon J.L."/>
            <person name="Chen Y."/>
            <person name="Murrell J.C."/>
        </authorList>
    </citation>
    <scope>NUCLEOTIDE SEQUENCE [LARGE SCALE GENOMIC DNA]</scope>
    <source>
        <strain evidence="1">L4</strain>
    </source>
</reference>
<comment type="caution">
    <text evidence="1">The sequence shown here is derived from an EMBL/GenBank/DDBJ whole genome shotgun (WGS) entry which is preliminary data.</text>
</comment>
<gene>
    <name evidence="1" type="ORF">LP43_2116</name>
</gene>
<dbReference type="STRING" id="392484.LP43_2116"/>